<evidence type="ECO:0000256" key="1">
    <source>
        <dbReference type="SAM" id="Phobius"/>
    </source>
</evidence>
<organism evidence="2 3">
    <name type="scientific">Ewingella americana (strain ATCC 33852 / DSM 4580 / CCUG 14506 / JCM 5911 / LMG 7869 / NCTC 12157 / CDC 1468-78)</name>
    <dbReference type="NCBI Taxonomy" id="910964"/>
    <lineage>
        <taxon>Bacteria</taxon>
        <taxon>Pseudomonadati</taxon>
        <taxon>Pseudomonadota</taxon>
        <taxon>Gammaproteobacteria</taxon>
        <taxon>Enterobacterales</taxon>
        <taxon>Yersiniaceae</taxon>
        <taxon>Ewingella</taxon>
    </lineage>
</organism>
<keyword evidence="1" id="KW-0812">Transmembrane</keyword>
<dbReference type="Proteomes" id="UP000028640">
    <property type="component" value="Unassembled WGS sequence"/>
</dbReference>
<dbReference type="Pfam" id="PF05437">
    <property type="entry name" value="AzlD"/>
    <property type="match status" value="1"/>
</dbReference>
<dbReference type="EMBL" id="JMPJ01000076">
    <property type="protein sequence ID" value="KFC77201.1"/>
    <property type="molecule type" value="Genomic_DNA"/>
</dbReference>
<evidence type="ECO:0000313" key="3">
    <source>
        <dbReference type="Proteomes" id="UP000028640"/>
    </source>
</evidence>
<protein>
    <submittedName>
        <fullName evidence="2">Branched-chain amino acid transporter</fullName>
    </submittedName>
</protein>
<feature type="transmembrane region" description="Helical" evidence="1">
    <location>
        <begin position="43"/>
        <end position="64"/>
    </location>
</feature>
<dbReference type="GeneID" id="78382282"/>
<name>A0A085G0F6_EWIA3</name>
<keyword evidence="1" id="KW-0472">Membrane</keyword>
<comment type="caution">
    <text evidence="2">The sequence shown here is derived from an EMBL/GenBank/DDBJ whole genome shotgun (WGS) entry which is preliminary data.</text>
</comment>
<keyword evidence="1" id="KW-1133">Transmembrane helix</keyword>
<dbReference type="eggNOG" id="COG4541">
    <property type="taxonomic scope" value="Bacteria"/>
</dbReference>
<dbReference type="InterPro" id="IPR008407">
    <property type="entry name" value="Brnchd-chn_aa_trnsp_AzlD"/>
</dbReference>
<feature type="transmembrane region" description="Helical" evidence="1">
    <location>
        <begin position="12"/>
        <end position="31"/>
    </location>
</feature>
<evidence type="ECO:0000313" key="2">
    <source>
        <dbReference type="EMBL" id="KFC77201.1"/>
    </source>
</evidence>
<feature type="transmembrane region" description="Helical" evidence="1">
    <location>
        <begin position="70"/>
        <end position="99"/>
    </location>
</feature>
<dbReference type="AlphaFoldDB" id="A0A085G0F6"/>
<sequence>MSIETVGTGPLIIIIVMALVTLATRWGGVWIMSFVPFNNRIKAFIQGMSGSVLMAILAPVALTGDKGAQMALLTTALVMLVFKRPLIAITFGIVVAALVRHFSIF</sequence>
<proteinExistence type="predicted"/>
<dbReference type="RefSeq" id="WP_034795988.1">
    <property type="nucleotide sequence ID" value="NZ_JMPJ01000076.1"/>
</dbReference>
<dbReference type="STRING" id="910964.GEAM_4327"/>
<gene>
    <name evidence="2" type="ORF">GEAM_4327</name>
</gene>
<dbReference type="OrthoDB" id="9156894at2"/>
<keyword evidence="3" id="KW-1185">Reference proteome</keyword>
<reference evidence="2 3" key="1">
    <citation type="submission" date="2014-05" db="EMBL/GenBank/DDBJ databases">
        <title>ATOL: Assembling a taxonomically balanced genome-scale reconstruction of the evolutionary history of the Enterobacteriaceae.</title>
        <authorList>
            <person name="Plunkett G.III."/>
            <person name="Neeno-Eckwall E.C."/>
            <person name="Glasner J.D."/>
            <person name="Perna N.T."/>
        </authorList>
    </citation>
    <scope>NUCLEOTIDE SEQUENCE [LARGE SCALE GENOMIC DNA]</scope>
    <source>
        <strain evidence="2 3">ATCC 33852</strain>
    </source>
</reference>
<accession>A0A085G0F6</accession>